<accession>A0A2W3ZHH7</accession>
<dbReference type="Pfam" id="PF06458">
    <property type="entry name" value="MucBP"/>
    <property type="match status" value="5"/>
</dbReference>
<dbReference type="EMBL" id="PIEU01000025">
    <property type="protein sequence ID" value="PZL76720.1"/>
    <property type="molecule type" value="Genomic_DNA"/>
</dbReference>
<dbReference type="AlphaFoldDB" id="A0A2W3ZHH7"/>
<evidence type="ECO:0000256" key="2">
    <source>
        <dbReference type="SAM" id="MobiDB-lite"/>
    </source>
</evidence>
<dbReference type="InterPro" id="IPR036779">
    <property type="entry name" value="LysM_dom_sf"/>
</dbReference>
<dbReference type="SUPFAM" id="SSF55797">
    <property type="entry name" value="PR-1-like"/>
    <property type="match status" value="1"/>
</dbReference>
<reference evidence="4 5" key="1">
    <citation type="submission" date="2017-11" db="EMBL/GenBank/DDBJ databases">
        <title>Draft genome sequence of Enterococcus plantarum TRW2 strain isolated from lettuce.</title>
        <authorList>
            <person name="Kim E.B."/>
            <person name="Marco M.L."/>
            <person name="Williams T.R."/>
            <person name="You I.H."/>
        </authorList>
    </citation>
    <scope>NUCLEOTIDE SEQUENCE [LARGE SCALE GENOMIC DNA]</scope>
    <source>
        <strain evidence="4 5">TRW2</strain>
    </source>
</reference>
<dbReference type="InterPro" id="IPR018392">
    <property type="entry name" value="LysM"/>
</dbReference>
<dbReference type="Pfam" id="PF07554">
    <property type="entry name" value="FIVAR"/>
    <property type="match status" value="1"/>
</dbReference>
<dbReference type="Pfam" id="PF00188">
    <property type="entry name" value="CAP"/>
    <property type="match status" value="1"/>
</dbReference>
<keyword evidence="1" id="KW-0677">Repeat</keyword>
<dbReference type="Gene3D" id="3.10.20.320">
    <property type="entry name" value="Putative peptidoglycan bound protein (lpxtg motif)"/>
    <property type="match status" value="5"/>
</dbReference>
<keyword evidence="5" id="KW-1185">Reference proteome</keyword>
<comment type="caution">
    <text evidence="4">The sequence shown here is derived from an EMBL/GenBank/DDBJ whole genome shotgun (WGS) entry which is preliminary data.</text>
</comment>
<feature type="non-terminal residue" evidence="4">
    <location>
        <position position="833"/>
    </location>
</feature>
<dbReference type="RefSeq" id="WP_111247082.1">
    <property type="nucleotide sequence ID" value="NZ_PIEU01000025.1"/>
</dbReference>
<protein>
    <recommendedName>
        <fullName evidence="3">LysM domain-containing protein</fullName>
    </recommendedName>
</protein>
<name>A0A2W3ZHH7_9ENTE</name>
<dbReference type="InterPro" id="IPR009459">
    <property type="entry name" value="MucBP_dom"/>
</dbReference>
<evidence type="ECO:0000259" key="3">
    <source>
        <dbReference type="PROSITE" id="PS51782"/>
    </source>
</evidence>
<dbReference type="Gene3D" id="3.40.33.10">
    <property type="entry name" value="CAP"/>
    <property type="match status" value="1"/>
</dbReference>
<dbReference type="CDD" id="cd00118">
    <property type="entry name" value="LysM"/>
    <property type="match status" value="1"/>
</dbReference>
<dbReference type="Gene3D" id="1.20.1270.90">
    <property type="entry name" value="AF1782-like"/>
    <property type="match status" value="1"/>
</dbReference>
<feature type="compositionally biased region" description="Polar residues" evidence="2">
    <location>
        <begin position="210"/>
        <end position="221"/>
    </location>
</feature>
<feature type="domain" description="LysM" evidence="3">
    <location>
        <begin position="68"/>
        <end position="116"/>
    </location>
</feature>
<dbReference type="InterPro" id="IPR035940">
    <property type="entry name" value="CAP_sf"/>
</dbReference>
<gene>
    <name evidence="4" type="ORF">CI088_02425</name>
</gene>
<feature type="region of interest" description="Disordered" evidence="2">
    <location>
        <begin position="140"/>
        <end position="244"/>
    </location>
</feature>
<evidence type="ECO:0000313" key="4">
    <source>
        <dbReference type="EMBL" id="PZL76720.1"/>
    </source>
</evidence>
<dbReference type="Pfam" id="PF01476">
    <property type="entry name" value="LysM"/>
    <property type="match status" value="1"/>
</dbReference>
<dbReference type="PANTHER" id="PTHR31157">
    <property type="entry name" value="SCP DOMAIN-CONTAINING PROTEIN"/>
    <property type="match status" value="1"/>
</dbReference>
<evidence type="ECO:0000256" key="1">
    <source>
        <dbReference type="ARBA" id="ARBA00022737"/>
    </source>
</evidence>
<dbReference type="Proteomes" id="UP000249828">
    <property type="component" value="Unassembled WGS sequence"/>
</dbReference>
<sequence>MTKEKKLEKALTEEKYRCRMVKSKKNWVIKGMLFSTLLISGMSIQANVYADNWTANNPESIQIESGATSYTLKNGDTLWAISQVTNIKVETLAEINNINLNSGEQYNLEIGRIIYFDGNHITVKDKDGNIVADKVLNDTDKVDSSKPFANQDSDTQKNPVQSDVNGNVVNSQTNADSNHNSPGNASTQSNQSGNHQNSNSSQSNSGNNNCQENINKPTNPSKPVNPTKPEKPTNPEKPITPEAKEYTVLVIHKDNEGNILEKEADIKIKQGESYTAKAKEFDGYTLTGQPTQTIKVDSDKVITFTYQKNEKPNPLEKFEITVKYVDENNQEISDSDTLKIEKGQEYTATAKNIEGYSLVSEVSQSITVEKSETITFKYRKNESPVEKFKITVKYEDEDGNEISSSEIHEIEKGQVFTAQAKDIADYALIGDNTLSITVTGDKTITFKYSRNEEPIIKYPITVEYRDEEGNLLSSESSIEIESGKSFTAAAKTISGYILQGENTQTITVNRAETITFVYKKDESPVVVDKSELEQLINSVGNTEKGNFTNESFSNFETALNNANSILNNENATQEQVNQANTNLQTAFNNLEEKVPEVTKFMVTVEHKDTEGNILETETPVSVEENKMFTANAKTFSGYTLQGATSQTVTADADKTVTFVYKKDVVTPPTEDVSEVESKIASEALALINQHRNNNGLISLGNQSALQQGADVHSQEIFDLYEHTRPNGDDGADAPYDYGYENVVFCENIGMYNNPSSLEWLAQNGASIVVNAWINSSGHNANLLLDGLNEGSVGIHLQENGSGKYTMGSVFLGAKNYNKPTTKSSRSVEIQDTQ</sequence>
<dbReference type="Gene3D" id="3.10.350.10">
    <property type="entry name" value="LysM domain"/>
    <property type="match status" value="1"/>
</dbReference>
<dbReference type="CDD" id="cd05379">
    <property type="entry name" value="CAP_bacterial"/>
    <property type="match status" value="1"/>
</dbReference>
<feature type="compositionally biased region" description="Polar residues" evidence="2">
    <location>
        <begin position="147"/>
        <end position="185"/>
    </location>
</feature>
<organism evidence="4 5">
    <name type="scientific">Enterococcus plantarum</name>
    <dbReference type="NCBI Taxonomy" id="1077675"/>
    <lineage>
        <taxon>Bacteria</taxon>
        <taxon>Bacillati</taxon>
        <taxon>Bacillota</taxon>
        <taxon>Bacilli</taxon>
        <taxon>Lactobacillales</taxon>
        <taxon>Enterococcaceae</taxon>
        <taxon>Enterococcus</taxon>
    </lineage>
</organism>
<dbReference type="SUPFAM" id="SSF54106">
    <property type="entry name" value="LysM domain"/>
    <property type="match status" value="1"/>
</dbReference>
<dbReference type="PANTHER" id="PTHR31157:SF1">
    <property type="entry name" value="SCP DOMAIN-CONTAINING PROTEIN"/>
    <property type="match status" value="1"/>
</dbReference>
<dbReference type="PROSITE" id="PS51782">
    <property type="entry name" value="LYSM"/>
    <property type="match status" value="1"/>
</dbReference>
<evidence type="ECO:0000313" key="5">
    <source>
        <dbReference type="Proteomes" id="UP000249828"/>
    </source>
</evidence>
<dbReference type="SMART" id="SM00257">
    <property type="entry name" value="LysM"/>
    <property type="match status" value="1"/>
</dbReference>
<proteinExistence type="predicted"/>
<dbReference type="InterPro" id="IPR014044">
    <property type="entry name" value="CAP_dom"/>
</dbReference>
<feature type="compositionally biased region" description="Low complexity" evidence="2">
    <location>
        <begin position="186"/>
        <end position="209"/>
    </location>
</feature>